<feature type="domain" description="M23ase beta-sheet core" evidence="2">
    <location>
        <begin position="180"/>
        <end position="274"/>
    </location>
</feature>
<accession>A0A1F4TR13</accession>
<dbReference type="Proteomes" id="UP000177309">
    <property type="component" value="Unassembled WGS sequence"/>
</dbReference>
<reference evidence="3 4" key="1">
    <citation type="journal article" date="2016" name="Nat. Commun.">
        <title>Thousands of microbial genomes shed light on interconnected biogeochemical processes in an aquifer system.</title>
        <authorList>
            <person name="Anantharaman K."/>
            <person name="Brown C.T."/>
            <person name="Hug L.A."/>
            <person name="Sharon I."/>
            <person name="Castelle C.J."/>
            <person name="Probst A.J."/>
            <person name="Thomas B.C."/>
            <person name="Singh A."/>
            <person name="Wilkins M.J."/>
            <person name="Karaoz U."/>
            <person name="Brodie E.L."/>
            <person name="Williams K.H."/>
            <person name="Hubbard S.S."/>
            <person name="Banfield J.F."/>
        </authorList>
    </citation>
    <scope>NUCLEOTIDE SEQUENCE [LARGE SCALE GENOMIC DNA]</scope>
</reference>
<dbReference type="CDD" id="cd12797">
    <property type="entry name" value="M23_peptidase"/>
    <property type="match status" value="1"/>
</dbReference>
<dbReference type="GO" id="GO:0004222">
    <property type="term" value="F:metalloendopeptidase activity"/>
    <property type="evidence" value="ECO:0007669"/>
    <property type="project" value="TreeGrafter"/>
</dbReference>
<protein>
    <recommendedName>
        <fullName evidence="2">M23ase beta-sheet core domain-containing protein</fullName>
    </recommendedName>
</protein>
<keyword evidence="1" id="KW-0472">Membrane</keyword>
<feature type="transmembrane region" description="Helical" evidence="1">
    <location>
        <begin position="20"/>
        <end position="44"/>
    </location>
</feature>
<evidence type="ECO:0000313" key="4">
    <source>
        <dbReference type="Proteomes" id="UP000177309"/>
    </source>
</evidence>
<gene>
    <name evidence="3" type="ORF">A2462_05175</name>
</gene>
<dbReference type="PANTHER" id="PTHR21666:SF286">
    <property type="entry name" value="LIPOPROTEIN NLPD"/>
    <property type="match status" value="1"/>
</dbReference>
<dbReference type="AlphaFoldDB" id="A0A1F4TR13"/>
<dbReference type="PANTHER" id="PTHR21666">
    <property type="entry name" value="PEPTIDASE-RELATED"/>
    <property type="match status" value="1"/>
</dbReference>
<dbReference type="FunFam" id="2.70.70.10:FF:000006">
    <property type="entry name" value="M23 family peptidase"/>
    <property type="match status" value="1"/>
</dbReference>
<dbReference type="EMBL" id="MEUI01000011">
    <property type="protein sequence ID" value="OGC34970.1"/>
    <property type="molecule type" value="Genomic_DNA"/>
</dbReference>
<evidence type="ECO:0000313" key="3">
    <source>
        <dbReference type="EMBL" id="OGC34970.1"/>
    </source>
</evidence>
<dbReference type="Gene3D" id="2.70.70.10">
    <property type="entry name" value="Glucose Permease (Domain IIA)"/>
    <property type="match status" value="1"/>
</dbReference>
<dbReference type="SUPFAM" id="SSF51261">
    <property type="entry name" value="Duplicated hybrid motif"/>
    <property type="match status" value="1"/>
</dbReference>
<comment type="caution">
    <text evidence="3">The sequence shown here is derived from an EMBL/GenBank/DDBJ whole genome shotgun (WGS) entry which is preliminary data.</text>
</comment>
<name>A0A1F4TR13_UNCSA</name>
<keyword evidence="1" id="KW-1133">Transmembrane helix</keyword>
<sequence length="291" mass="32953">MVVPHDSQGKGFSLRIPRKLLYAVIGSFVLLCFLFASSVVYSSILSRRLVHYRTAIEKNQEQKEVIESFSEKTKEVDQAIYELTKMDKQLRQVLGLESWKGKMKLSSKMKSYLPPSQVEEISEKLKLADAELEQRKESLAQLKAWVNNVQQRFAATPSCWPLNGYIVSRYGYRTYPWKGLHTGIDITGRYGSPIKATADGVVTFVGWRQAYGKTVIVQHSHGVSTLYAHNSKYAVRVGQPIKKGQVVCFVGTTGLTTGPHLHYEVRKNNRAINPIAYLNLNILTASRAWRE</sequence>
<evidence type="ECO:0000259" key="2">
    <source>
        <dbReference type="Pfam" id="PF01551"/>
    </source>
</evidence>
<dbReference type="InterPro" id="IPR016047">
    <property type="entry name" value="M23ase_b-sheet_dom"/>
</dbReference>
<organism evidence="3 4">
    <name type="scientific">candidate division WOR-1 bacterium RIFOXYC2_FULL_41_25</name>
    <dbReference type="NCBI Taxonomy" id="1802586"/>
    <lineage>
        <taxon>Bacteria</taxon>
        <taxon>Bacillati</taxon>
        <taxon>Saganbacteria</taxon>
    </lineage>
</organism>
<dbReference type="Pfam" id="PF01551">
    <property type="entry name" value="Peptidase_M23"/>
    <property type="match status" value="1"/>
</dbReference>
<evidence type="ECO:0000256" key="1">
    <source>
        <dbReference type="SAM" id="Phobius"/>
    </source>
</evidence>
<keyword evidence="1" id="KW-0812">Transmembrane</keyword>
<dbReference type="InterPro" id="IPR050570">
    <property type="entry name" value="Cell_wall_metabolism_enzyme"/>
</dbReference>
<dbReference type="InterPro" id="IPR011055">
    <property type="entry name" value="Dup_hybrid_motif"/>
</dbReference>
<proteinExistence type="predicted"/>